<dbReference type="PANTHER" id="PTHR43661">
    <property type="entry name" value="D-XYLONATE DEHYDRATASE"/>
    <property type="match status" value="1"/>
</dbReference>
<proteinExistence type="inferred from homology"/>
<evidence type="ECO:0000256" key="3">
    <source>
        <dbReference type="ARBA" id="ARBA00023014"/>
    </source>
</evidence>
<reference evidence="8 9" key="1">
    <citation type="journal article" date="2021" name="ISME Commun">
        <title>Automated analysis of genomic sequences facilitates high-throughput and comprehensive description of bacteria.</title>
        <authorList>
            <person name="Hitch T.C.A."/>
        </authorList>
    </citation>
    <scope>NUCLEOTIDE SEQUENCE [LARGE SCALE GENOMIC DNA]</scope>
    <source>
        <strain evidence="8 9">H2_18</strain>
    </source>
</reference>
<dbReference type="EMBL" id="JAOQJX010000002">
    <property type="protein sequence ID" value="MCU6746395.1"/>
    <property type="molecule type" value="Genomic_DNA"/>
</dbReference>
<keyword evidence="2" id="KW-0408">Iron</keyword>
<keyword evidence="2" id="KW-0479">Metal-binding</keyword>
<dbReference type="PROSITE" id="PS00887">
    <property type="entry name" value="ILVD_EDD_2"/>
    <property type="match status" value="1"/>
</dbReference>
<protein>
    <submittedName>
        <fullName evidence="8">Dihydroxy-acid dehydratase</fullName>
    </submittedName>
</protein>
<dbReference type="Pfam" id="PF00920">
    <property type="entry name" value="ILVD_EDD_N"/>
    <property type="match status" value="1"/>
</dbReference>
<comment type="similarity">
    <text evidence="1">Belongs to the IlvD/Edd family.</text>
</comment>
<evidence type="ECO:0000259" key="7">
    <source>
        <dbReference type="Pfam" id="PF24877"/>
    </source>
</evidence>
<evidence type="ECO:0000256" key="4">
    <source>
        <dbReference type="ARBA" id="ARBA00023239"/>
    </source>
</evidence>
<accession>A0ABT2T815</accession>
<keyword evidence="2" id="KW-0001">2Fe-2S</keyword>
<evidence type="ECO:0000256" key="5">
    <source>
        <dbReference type="ARBA" id="ARBA00023304"/>
    </source>
</evidence>
<keyword evidence="3" id="KW-0411">Iron-sulfur</keyword>
<keyword evidence="5" id="KW-0028">Amino-acid biosynthesis</keyword>
<dbReference type="PROSITE" id="PS00886">
    <property type="entry name" value="ILVD_EDD_1"/>
    <property type="match status" value="1"/>
</dbReference>
<dbReference type="PANTHER" id="PTHR43661:SF3">
    <property type="entry name" value="D-XYLONATE DEHYDRATASE YAGF-RELATED"/>
    <property type="match status" value="1"/>
</dbReference>
<evidence type="ECO:0000256" key="1">
    <source>
        <dbReference type="ARBA" id="ARBA00006486"/>
    </source>
</evidence>
<dbReference type="Pfam" id="PF24877">
    <property type="entry name" value="ILV_EDD_C"/>
    <property type="match status" value="1"/>
</dbReference>
<dbReference type="SUPFAM" id="SSF143975">
    <property type="entry name" value="IlvD/EDD N-terminal domain-like"/>
    <property type="match status" value="1"/>
</dbReference>
<organism evidence="8 9">
    <name type="scientific">Faecalicatena acetigenes</name>
    <dbReference type="NCBI Taxonomy" id="2981790"/>
    <lineage>
        <taxon>Bacteria</taxon>
        <taxon>Bacillati</taxon>
        <taxon>Bacillota</taxon>
        <taxon>Clostridia</taxon>
        <taxon>Lachnospirales</taxon>
        <taxon>Lachnospiraceae</taxon>
        <taxon>Faecalicatena</taxon>
    </lineage>
</organism>
<dbReference type="Gene3D" id="3.50.30.80">
    <property type="entry name" value="IlvD/EDD C-terminal domain-like"/>
    <property type="match status" value="1"/>
</dbReference>
<evidence type="ECO:0000313" key="9">
    <source>
        <dbReference type="Proteomes" id="UP001652394"/>
    </source>
</evidence>
<dbReference type="RefSeq" id="WP_059068496.1">
    <property type="nucleotide sequence ID" value="NZ_JAOQJX010000002.1"/>
</dbReference>
<dbReference type="InterPro" id="IPR037237">
    <property type="entry name" value="IlvD/EDD_N"/>
</dbReference>
<keyword evidence="9" id="KW-1185">Reference proteome</keyword>
<sequence length="574" mass="61766">MEEKRRENCKLRSDVMKSGTDRALARLLMMAGGITKEQVKKPLIGVVNSYTNIFTGHAVLDKICRYVEDGILMAGGTPAVTNTIALCDGMCENTPGMLYPLPSRDIIADSVEAYVNGHSLDGLICIANCDKIVPGMLMAIMRLNIPAIFLSGGPSLPPDGGYDDATKFAKIMAATEDDIDAERNEIENSPMGPCGGCNSGMGTAVSMQIMSEVLGIGVLGNSTVPHFFTRRYNMGVWAGQRIVEMVYEDLKPSDIVSKESFKNCLRVDMMMGCSTNTTLHLPAIAAEAGYKITLEDFAKASRETPQIAKIYPSMSPHSMEDVRLAGGIEALLHQGIKGGYLNGDVNTIYGKPMCEMVAHAKVLNPEVIRPFDNPYTKEGGLAILKGSLAPDGCVIKTGGVLPEMYEHSGRAKVFDSEPECYKAIINGEIQPGDCVVIRYEGPAGGPGMREMLTITNIIRAKGLDRSVSLITDGRFSGGSVGGVIGHICPEAIKGGLIGLVEDGDIIEYSIPKGTIDLKVDEETLAKRREKWVCPPPRIRTGMLAQYAKLATSAVRGARMLGDPSIEEDLVSIDY</sequence>
<dbReference type="Proteomes" id="UP001652394">
    <property type="component" value="Unassembled WGS sequence"/>
</dbReference>
<dbReference type="InterPro" id="IPR042096">
    <property type="entry name" value="Dihydro-acid_dehy_C"/>
</dbReference>
<evidence type="ECO:0000256" key="2">
    <source>
        <dbReference type="ARBA" id="ARBA00022714"/>
    </source>
</evidence>
<feature type="domain" description="Dihydroxy-acid/6-phosphogluconate dehydratase N-terminal" evidence="6">
    <location>
        <begin position="41"/>
        <end position="354"/>
    </location>
</feature>
<keyword evidence="5" id="KW-0100">Branched-chain amino acid biosynthesis</keyword>
<name>A0ABT2T815_9FIRM</name>
<keyword evidence="4" id="KW-0456">Lyase</keyword>
<dbReference type="InterPro" id="IPR000581">
    <property type="entry name" value="ILV_EDD_N"/>
</dbReference>
<feature type="domain" description="Dihydroxy-acid/6-phosphogluconate dehydratase C-terminal" evidence="7">
    <location>
        <begin position="366"/>
        <end position="557"/>
    </location>
</feature>
<evidence type="ECO:0000259" key="6">
    <source>
        <dbReference type="Pfam" id="PF00920"/>
    </source>
</evidence>
<gene>
    <name evidence="8" type="ORF">OCV51_01770</name>
</gene>
<comment type="caution">
    <text evidence="8">The sequence shown here is derived from an EMBL/GenBank/DDBJ whole genome shotgun (WGS) entry which is preliminary data.</text>
</comment>
<dbReference type="InterPro" id="IPR020558">
    <property type="entry name" value="DiOHA_6PGluconate_deHydtase_CS"/>
</dbReference>
<dbReference type="InterPro" id="IPR056740">
    <property type="entry name" value="ILV_EDD_C"/>
</dbReference>
<evidence type="ECO:0000313" key="8">
    <source>
        <dbReference type="EMBL" id="MCU6746395.1"/>
    </source>
</evidence>
<dbReference type="SUPFAM" id="SSF52016">
    <property type="entry name" value="LeuD/IlvD-like"/>
    <property type="match status" value="1"/>
</dbReference>